<dbReference type="Proteomes" id="UP000280834">
    <property type="component" value="Unassembled WGS sequence"/>
</dbReference>
<dbReference type="AlphaFoldDB" id="A0A0R3R3X6"/>
<accession>A0A0R3R3X6</accession>
<dbReference type="WBParaSite" id="BTMF_0001471601-mRNA-1">
    <property type="protein sequence ID" value="BTMF_0001471601-mRNA-1"/>
    <property type="gene ID" value="BTMF_0001471601"/>
</dbReference>
<proteinExistence type="predicted"/>
<keyword evidence="1" id="KW-0472">Membrane</keyword>
<feature type="transmembrane region" description="Helical" evidence="1">
    <location>
        <begin position="68"/>
        <end position="87"/>
    </location>
</feature>
<reference evidence="2 3" key="2">
    <citation type="submission" date="2018-11" db="EMBL/GenBank/DDBJ databases">
        <authorList>
            <consortium name="Pathogen Informatics"/>
        </authorList>
    </citation>
    <scope>NUCLEOTIDE SEQUENCE [LARGE SCALE GENOMIC DNA]</scope>
</reference>
<keyword evidence="3" id="KW-1185">Reference proteome</keyword>
<keyword evidence="1" id="KW-1133">Transmembrane helix</keyword>
<organism evidence="4">
    <name type="scientific">Brugia timori</name>
    <dbReference type="NCBI Taxonomy" id="42155"/>
    <lineage>
        <taxon>Eukaryota</taxon>
        <taxon>Metazoa</taxon>
        <taxon>Ecdysozoa</taxon>
        <taxon>Nematoda</taxon>
        <taxon>Chromadorea</taxon>
        <taxon>Rhabditida</taxon>
        <taxon>Spirurina</taxon>
        <taxon>Spiruromorpha</taxon>
        <taxon>Filarioidea</taxon>
        <taxon>Onchocercidae</taxon>
        <taxon>Brugia</taxon>
    </lineage>
</organism>
<evidence type="ECO:0000256" key="1">
    <source>
        <dbReference type="SAM" id="Phobius"/>
    </source>
</evidence>
<gene>
    <name evidence="2" type="ORF">BTMF_LOCUS12712</name>
</gene>
<dbReference type="EMBL" id="UZAG01019407">
    <property type="protein sequence ID" value="VDO43584.1"/>
    <property type="molecule type" value="Genomic_DNA"/>
</dbReference>
<evidence type="ECO:0000313" key="4">
    <source>
        <dbReference type="WBParaSite" id="BTMF_0001471601-mRNA-1"/>
    </source>
</evidence>
<name>A0A0R3R3X6_9BILA</name>
<protein>
    <submittedName>
        <fullName evidence="4">Guanylate cyclase domain-containing protein</fullName>
    </submittedName>
</protein>
<evidence type="ECO:0000313" key="3">
    <source>
        <dbReference type="Proteomes" id="UP000280834"/>
    </source>
</evidence>
<keyword evidence="1" id="KW-0812">Transmembrane</keyword>
<sequence length="94" mass="10197">MLRLRPVLYLPFASILSVTQEQAGAVEAAGPRLRIGMHLGEVVTLEGAAGPVLSYQAYVGKIEQRRDFWLMGAIVAAAVALVIYVGTSRVRTRE</sequence>
<evidence type="ECO:0000313" key="2">
    <source>
        <dbReference type="EMBL" id="VDO43584.1"/>
    </source>
</evidence>
<reference evidence="4" key="1">
    <citation type="submission" date="2017-02" db="UniProtKB">
        <authorList>
            <consortium name="WormBaseParasite"/>
        </authorList>
    </citation>
    <scope>IDENTIFICATION</scope>
</reference>